<dbReference type="PANTHER" id="PTHR45436">
    <property type="entry name" value="SENSOR HISTIDINE KINASE YKOH"/>
    <property type="match status" value="1"/>
</dbReference>
<feature type="transmembrane region" description="Helical" evidence="6">
    <location>
        <begin position="132"/>
        <end position="155"/>
    </location>
</feature>
<dbReference type="InterPro" id="IPR036890">
    <property type="entry name" value="HATPase_C_sf"/>
</dbReference>
<proteinExistence type="predicted"/>
<evidence type="ECO:0000256" key="3">
    <source>
        <dbReference type="ARBA" id="ARBA00022553"/>
    </source>
</evidence>
<dbReference type="EMBL" id="BMKC01000001">
    <property type="protein sequence ID" value="GGA76997.1"/>
    <property type="molecule type" value="Genomic_DNA"/>
</dbReference>
<feature type="domain" description="Signal transduction histidine kinase dimerisation/phosphoacceptor" evidence="7">
    <location>
        <begin position="210"/>
        <end position="272"/>
    </location>
</feature>
<comment type="caution">
    <text evidence="8">The sequence shown here is derived from an EMBL/GenBank/DDBJ whole genome shotgun (WGS) entry which is preliminary data.</text>
</comment>
<dbReference type="InterPro" id="IPR050428">
    <property type="entry name" value="TCS_sensor_his_kinase"/>
</dbReference>
<evidence type="ECO:0000313" key="8">
    <source>
        <dbReference type="EMBL" id="GGA76997.1"/>
    </source>
</evidence>
<dbReference type="CDD" id="cd00082">
    <property type="entry name" value="HisKA"/>
    <property type="match status" value="1"/>
</dbReference>
<accession>A0ABQ1HHQ4</accession>
<dbReference type="Gene3D" id="1.10.287.130">
    <property type="match status" value="1"/>
</dbReference>
<dbReference type="SUPFAM" id="SSF47384">
    <property type="entry name" value="Homodimeric domain of signal transducing histidine kinase"/>
    <property type="match status" value="1"/>
</dbReference>
<evidence type="ECO:0000256" key="5">
    <source>
        <dbReference type="ARBA" id="ARBA00022777"/>
    </source>
</evidence>
<name>A0ABQ1HHQ4_9GAMM</name>
<comment type="catalytic activity">
    <reaction evidence="1">
        <text>ATP + protein L-histidine = ADP + protein N-phospho-L-histidine.</text>
        <dbReference type="EC" id="2.7.13.3"/>
    </reaction>
</comment>
<evidence type="ECO:0000256" key="4">
    <source>
        <dbReference type="ARBA" id="ARBA00022679"/>
    </source>
</evidence>
<keyword evidence="6" id="KW-1133">Transmembrane helix</keyword>
<protein>
    <recommendedName>
        <fullName evidence="2">histidine kinase</fullName>
        <ecNumber evidence="2">2.7.13.3</ecNumber>
    </recommendedName>
</protein>
<dbReference type="EC" id="2.7.13.3" evidence="2"/>
<keyword evidence="6" id="KW-0472">Membrane</keyword>
<reference evidence="9" key="1">
    <citation type="journal article" date="2019" name="Int. J. Syst. Evol. Microbiol.">
        <title>The Global Catalogue of Microorganisms (GCM) 10K type strain sequencing project: providing services to taxonomists for standard genome sequencing and annotation.</title>
        <authorList>
            <consortium name="The Broad Institute Genomics Platform"/>
            <consortium name="The Broad Institute Genome Sequencing Center for Infectious Disease"/>
            <person name="Wu L."/>
            <person name="Ma J."/>
        </authorList>
    </citation>
    <scope>NUCLEOTIDE SEQUENCE [LARGE SCALE GENOMIC DNA]</scope>
    <source>
        <strain evidence="9">CGMCC 1.15905</strain>
    </source>
</reference>
<keyword evidence="3" id="KW-0597">Phosphoprotein</keyword>
<evidence type="ECO:0000313" key="9">
    <source>
        <dbReference type="Proteomes" id="UP000623419"/>
    </source>
</evidence>
<dbReference type="PANTHER" id="PTHR45436:SF5">
    <property type="entry name" value="SENSOR HISTIDINE KINASE TRCS"/>
    <property type="match status" value="1"/>
</dbReference>
<keyword evidence="9" id="KW-1185">Reference proteome</keyword>
<keyword evidence="6" id="KW-0812">Transmembrane</keyword>
<organism evidence="8 9">
    <name type="scientific">Arenimonas soli</name>
    <dbReference type="NCBI Taxonomy" id="2269504"/>
    <lineage>
        <taxon>Bacteria</taxon>
        <taxon>Pseudomonadati</taxon>
        <taxon>Pseudomonadota</taxon>
        <taxon>Gammaproteobacteria</taxon>
        <taxon>Lysobacterales</taxon>
        <taxon>Lysobacteraceae</taxon>
        <taxon>Arenimonas</taxon>
    </lineage>
</organism>
<dbReference type="InterPro" id="IPR003661">
    <property type="entry name" value="HisK_dim/P_dom"/>
</dbReference>
<dbReference type="InterPro" id="IPR036097">
    <property type="entry name" value="HisK_dim/P_sf"/>
</dbReference>
<dbReference type="Proteomes" id="UP000623419">
    <property type="component" value="Unassembled WGS sequence"/>
</dbReference>
<dbReference type="RefSeq" id="WP_188662548.1">
    <property type="nucleotide sequence ID" value="NZ_BMKC01000001.1"/>
</dbReference>
<sequence>MSGKRNLSQVLARQWIAFALVLAAGFSAMTLLLLFVLEDGFIDDRLGNVAGGIVDLESARLPDRFELHAREHAPAELRQAMHGRRPGGIREFRLADDRYVHVLAGRSPAGEDYLLVYDVSNQLRVNQALARAWPWLVVMAVALALVAWLLSRWLVSRISRRARGLIEHIGGSPDPGTLKSLAATEEIAEFSQLAHLAAESWGARLQALALERETLAFLGHELRTPLQSARTSLALLKDDPHDQRAWNRLQRAHDRLLRASHSVLWLASDIEPPVDARCAVGPLLAGLAEEFGPLADTRRQTLAVQATPGLEWALPEDIAETVVANGLLNAIQHGGAGTISIDATPDGLQMHNPLPVDAGPAGFGLGLPLAERLLARFGWTLSRTEAEGQVELRLAPRPSRSRRTRR</sequence>
<gene>
    <name evidence="8" type="ORF">GCM10011521_14040</name>
</gene>
<evidence type="ECO:0000256" key="1">
    <source>
        <dbReference type="ARBA" id="ARBA00000085"/>
    </source>
</evidence>
<evidence type="ECO:0000259" key="7">
    <source>
        <dbReference type="SMART" id="SM00388"/>
    </source>
</evidence>
<keyword evidence="5" id="KW-0418">Kinase</keyword>
<feature type="transmembrane region" description="Helical" evidence="6">
    <location>
        <begin position="15"/>
        <end position="37"/>
    </location>
</feature>
<keyword evidence="4" id="KW-0808">Transferase</keyword>
<evidence type="ECO:0000256" key="2">
    <source>
        <dbReference type="ARBA" id="ARBA00012438"/>
    </source>
</evidence>
<dbReference type="SMART" id="SM00388">
    <property type="entry name" value="HisKA"/>
    <property type="match status" value="1"/>
</dbReference>
<dbReference type="Pfam" id="PF00512">
    <property type="entry name" value="HisKA"/>
    <property type="match status" value="1"/>
</dbReference>
<evidence type="ECO:0000256" key="6">
    <source>
        <dbReference type="SAM" id="Phobius"/>
    </source>
</evidence>
<dbReference type="SUPFAM" id="SSF55874">
    <property type="entry name" value="ATPase domain of HSP90 chaperone/DNA topoisomerase II/histidine kinase"/>
    <property type="match status" value="1"/>
</dbReference>